<proteinExistence type="predicted"/>
<dbReference type="RefSeq" id="WP_009196371.1">
    <property type="nucleotide sequence ID" value="NZ_AODQ01000084.1"/>
</dbReference>
<keyword evidence="1" id="KW-0255">Endonuclease</keyword>
<dbReference type="PANTHER" id="PTHR37827:SF1">
    <property type="entry name" value="HNH DOMAIN-CONTAINING PROTEIN"/>
    <property type="match status" value="1"/>
</dbReference>
<organism evidence="1 2">
    <name type="scientific">Cesiribacter andamanensis AMV16</name>
    <dbReference type="NCBI Taxonomy" id="1279009"/>
    <lineage>
        <taxon>Bacteria</taxon>
        <taxon>Pseudomonadati</taxon>
        <taxon>Bacteroidota</taxon>
        <taxon>Cytophagia</taxon>
        <taxon>Cytophagales</taxon>
        <taxon>Cesiribacteraceae</taxon>
        <taxon>Cesiribacter</taxon>
    </lineage>
</organism>
<reference evidence="1 2" key="1">
    <citation type="journal article" date="2013" name="Genome Announc.">
        <title>Draft Genome Sequence of Cesiribacter andamanensis Strain AMV16T, Isolated from a Soil Sample from a Mud Volcano in the Andaman Islands, India.</title>
        <authorList>
            <person name="Shivaji S."/>
            <person name="Ara S."/>
            <person name="Begum Z."/>
            <person name="Srinivas T.N."/>
            <person name="Singh A."/>
            <person name="Kumar Pinnaka A."/>
        </authorList>
    </citation>
    <scope>NUCLEOTIDE SEQUENCE [LARGE SCALE GENOMIC DNA]</scope>
    <source>
        <strain evidence="1 2">AMV16</strain>
    </source>
</reference>
<dbReference type="AlphaFoldDB" id="M7N3K9"/>
<dbReference type="eggNOG" id="COG1403">
    <property type="taxonomic scope" value="Bacteria"/>
</dbReference>
<dbReference type="OrthoDB" id="9802640at2"/>
<name>M7N3K9_9BACT</name>
<evidence type="ECO:0000313" key="2">
    <source>
        <dbReference type="Proteomes" id="UP000011910"/>
    </source>
</evidence>
<dbReference type="STRING" id="1279009.ADICEAN_02984"/>
<dbReference type="InterPro" id="IPR003615">
    <property type="entry name" value="HNH_nuc"/>
</dbReference>
<accession>M7N3K9</accession>
<evidence type="ECO:0000313" key="1">
    <source>
        <dbReference type="EMBL" id="EMR01882.1"/>
    </source>
</evidence>
<comment type="caution">
    <text evidence="1">The sequence shown here is derived from an EMBL/GenBank/DDBJ whole genome shotgun (WGS) entry which is preliminary data.</text>
</comment>
<keyword evidence="2" id="KW-1185">Reference proteome</keyword>
<keyword evidence="1" id="KW-0540">Nuclease</keyword>
<dbReference type="EMBL" id="AODQ01000084">
    <property type="protein sequence ID" value="EMR01882.1"/>
    <property type="molecule type" value="Genomic_DNA"/>
</dbReference>
<dbReference type="GO" id="GO:0004519">
    <property type="term" value="F:endonuclease activity"/>
    <property type="evidence" value="ECO:0007669"/>
    <property type="project" value="UniProtKB-KW"/>
</dbReference>
<dbReference type="CDD" id="cd00085">
    <property type="entry name" value="HNHc"/>
    <property type="match status" value="1"/>
</dbReference>
<dbReference type="Gene3D" id="1.10.30.50">
    <property type="match status" value="1"/>
</dbReference>
<gene>
    <name evidence="1" type="ORF">ADICEAN_02984</name>
</gene>
<protein>
    <submittedName>
        <fullName evidence="1">HNH endonuclease</fullName>
    </submittedName>
</protein>
<dbReference type="Proteomes" id="UP000011910">
    <property type="component" value="Unassembled WGS sequence"/>
</dbReference>
<dbReference type="PANTHER" id="PTHR37827">
    <property type="entry name" value="TUDOR DOMAIN-CONTAINING PROTEIN"/>
    <property type="match status" value="1"/>
</dbReference>
<keyword evidence="1" id="KW-0378">Hydrolase</keyword>
<sequence>MNTHQQCALCERQVGSVSLHHLVPREEGGRFSETVPLCQPCHSTIHRTYSNRELARLYHTIPLLQQAPGLQKYLNWIRKRPIERISNFRARR</sequence>